<dbReference type="Proteomes" id="UP000509704">
    <property type="component" value="Chromosome 5"/>
</dbReference>
<gene>
    <name evidence="2" type="ORF">HG535_0E04680</name>
</gene>
<name>A0A7H9B4U5_ZYGMR</name>
<evidence type="ECO:0000313" key="2">
    <source>
        <dbReference type="EMBL" id="QLG73384.1"/>
    </source>
</evidence>
<dbReference type="EMBL" id="CP058608">
    <property type="protein sequence ID" value="QLG73384.1"/>
    <property type="molecule type" value="Genomic_DNA"/>
</dbReference>
<protein>
    <submittedName>
        <fullName evidence="2">Uncharacterized protein</fullName>
    </submittedName>
</protein>
<feature type="region of interest" description="Disordered" evidence="1">
    <location>
        <begin position="130"/>
        <end position="151"/>
    </location>
</feature>
<evidence type="ECO:0000256" key="1">
    <source>
        <dbReference type="SAM" id="MobiDB-lite"/>
    </source>
</evidence>
<accession>A0A7H9B4U5</accession>
<dbReference type="KEGG" id="zmk:HG535_0E04680"/>
<organism evidence="2 3">
    <name type="scientific">Zygotorulaspora mrakii</name>
    <name type="common">Zygosaccharomyces mrakii</name>
    <dbReference type="NCBI Taxonomy" id="42260"/>
    <lineage>
        <taxon>Eukaryota</taxon>
        <taxon>Fungi</taxon>
        <taxon>Dikarya</taxon>
        <taxon>Ascomycota</taxon>
        <taxon>Saccharomycotina</taxon>
        <taxon>Saccharomycetes</taxon>
        <taxon>Saccharomycetales</taxon>
        <taxon>Saccharomycetaceae</taxon>
        <taxon>Zygotorulaspora</taxon>
    </lineage>
</organism>
<evidence type="ECO:0000313" key="3">
    <source>
        <dbReference type="Proteomes" id="UP000509704"/>
    </source>
</evidence>
<dbReference type="OrthoDB" id="4062164at2759"/>
<dbReference type="RefSeq" id="XP_037145111.1">
    <property type="nucleotide sequence ID" value="XM_037289216.1"/>
</dbReference>
<proteinExistence type="predicted"/>
<keyword evidence="3" id="KW-1185">Reference proteome</keyword>
<dbReference type="GeneID" id="59237126"/>
<sequence>MNDEIECTVRDAEAPVLELSKKRMPTAPDNIITVRELVKAKQEERKKPVGDMFLQRMEDTLMRWKPPVSSHQGATMAVDGMHPFQLPTAKIPVGDIGGSDSSRQAPTESVAAYNSINRWWRQRIAMRPKSNDRAGAGDNRGEDEEDDFSFNFGEDENIRTNRAMNNVSNSRTPYGVPAHLAFSETSKEERETIYRNEQEIYQQYYQNPVPDEYLAVAHNGETHNKQSSSPWFLGWIKSCFPLCTGM</sequence>
<dbReference type="AlphaFoldDB" id="A0A7H9B4U5"/>
<reference evidence="2 3" key="1">
    <citation type="submission" date="2020-07" db="EMBL/GenBank/DDBJ databases">
        <title>The yeast mating-type switching endonuclease HO is a domesticated member of an unorthodox homing genetic element family.</title>
        <authorList>
            <person name="Coughlan A.Y."/>
            <person name="Lombardi L."/>
            <person name="Braun-Galleani S."/>
            <person name="Martos A.R."/>
            <person name="Galeote V."/>
            <person name="Bigey F."/>
            <person name="Dequin S."/>
            <person name="Byrne K.P."/>
            <person name="Wolfe K.H."/>
        </authorList>
    </citation>
    <scope>NUCLEOTIDE SEQUENCE [LARGE SCALE GENOMIC DNA]</scope>
    <source>
        <strain evidence="2 3">NRRL Y-6702</strain>
    </source>
</reference>